<dbReference type="InterPro" id="IPR006311">
    <property type="entry name" value="TAT_signal"/>
</dbReference>
<feature type="domain" description="PhoD-like phosphatase metallophosphatase" evidence="1">
    <location>
        <begin position="156"/>
        <end position="347"/>
    </location>
</feature>
<dbReference type="RefSeq" id="WP_129573326.1">
    <property type="nucleotide sequence ID" value="NZ_CP012672.1"/>
</dbReference>
<dbReference type="Pfam" id="PF16655">
    <property type="entry name" value="PhoD_N"/>
    <property type="match status" value="1"/>
</dbReference>
<sequence length="726" mass="80180">MLKRRDFLRATLVTAGALVVPACGDPEIVNPLGAEPGRELADGSAYFPQSVASGDPRPGSIVLWTRVQDGEEDLDLEVEVATDAEFTQRVALDAGQTKVKALGRHDHCVKVKVRGLSAGTVYYYRFIYVKGDTGYVSRVGRTKTAPAEEDDVKVRFAYVSCQDYIGRFYNTYLALAEEELDFFVHLGDYIYETTGDPSFQSTSGRSVVFTDAAGAIDLGEGESAYQAARSLSNYRELYKTYRSDANLQRVHERFAMIATWDDHEFSNDCYGATATYFDDREDETDVERRRAANQAWFEYQPVDYGDDVEQDPGASLPDDFRIYRDFVFGRHVHLVMTDLRSYRPDHLVPEGAFPGKVVLDQVTLIEELQGVPEFAMPYVSHIETYEDGLYASVLKEAAEAAGYDAADVTGDISVLVINQIVAGVNEGLPEDMQIPLIEPAASALFDRGIAYVDLGKFSAHGSVGARYLTAKDAFELYAAFRYKETQGASEDVMGAEQEAWFLETMEGSKATWKIWGNEFCLLPLAVDLSPYSIPEQFKRRFTMNVDAWDGFPNKRNELLERLVEVGGVVAITGDIHAFYAGTAGLAGDPSKKIVELVGGAVSSGAFRELLMSQVTGDPVLGSVPGAALLAAGIDDLLMSTETKVNPHLAHADSNAHGYVVIEASGEELVAEMRRIGAADALIDYSEKRGELEIGSKRFRTLRGESELYLHDRGAWKRWDPDAQKWI</sequence>
<dbReference type="PANTHER" id="PTHR43606">
    <property type="entry name" value="PHOSPHATASE, PUTATIVE (AFU_ORTHOLOGUE AFUA_6G08710)-RELATED"/>
    <property type="match status" value="1"/>
</dbReference>
<evidence type="ECO:0000313" key="3">
    <source>
        <dbReference type="EMBL" id="AUX29099.1"/>
    </source>
</evidence>
<protein>
    <submittedName>
        <fullName evidence="3">Metallophosphatase</fullName>
    </submittedName>
</protein>
<dbReference type="Gene3D" id="3.60.21.70">
    <property type="entry name" value="PhoD-like phosphatase"/>
    <property type="match status" value="1"/>
</dbReference>
<feature type="domain" description="PhoD-like phosphatase metallophosphatase" evidence="1">
    <location>
        <begin position="481"/>
        <end position="670"/>
    </location>
</feature>
<gene>
    <name evidence="3" type="ORF">SOCE836_011860</name>
</gene>
<organism evidence="3 4">
    <name type="scientific">Sorangium cellulosum</name>
    <name type="common">Polyangium cellulosum</name>
    <dbReference type="NCBI Taxonomy" id="56"/>
    <lineage>
        <taxon>Bacteria</taxon>
        <taxon>Pseudomonadati</taxon>
        <taxon>Myxococcota</taxon>
        <taxon>Polyangia</taxon>
        <taxon>Polyangiales</taxon>
        <taxon>Polyangiaceae</taxon>
        <taxon>Sorangium</taxon>
    </lineage>
</organism>
<dbReference type="InterPro" id="IPR052900">
    <property type="entry name" value="Phospholipid_Metab_Enz"/>
</dbReference>
<dbReference type="Pfam" id="PF09423">
    <property type="entry name" value="PhoD"/>
    <property type="match status" value="2"/>
</dbReference>
<dbReference type="InterPro" id="IPR018946">
    <property type="entry name" value="PhoD-like_MPP"/>
</dbReference>
<accession>A0A4P2QGV5</accession>
<dbReference type="InterPro" id="IPR029052">
    <property type="entry name" value="Metallo-depent_PP-like"/>
</dbReference>
<dbReference type="EMBL" id="CP012672">
    <property type="protein sequence ID" value="AUX29099.1"/>
    <property type="molecule type" value="Genomic_DNA"/>
</dbReference>
<evidence type="ECO:0000259" key="2">
    <source>
        <dbReference type="Pfam" id="PF16655"/>
    </source>
</evidence>
<dbReference type="InterPro" id="IPR038607">
    <property type="entry name" value="PhoD-like_sf"/>
</dbReference>
<dbReference type="Gene3D" id="2.60.40.380">
    <property type="entry name" value="Purple acid phosphatase-like, N-terminal"/>
    <property type="match status" value="1"/>
</dbReference>
<dbReference type="InterPro" id="IPR032093">
    <property type="entry name" value="PhoD_N"/>
</dbReference>
<reference evidence="3 4" key="1">
    <citation type="submission" date="2015-09" db="EMBL/GenBank/DDBJ databases">
        <title>Sorangium comparison.</title>
        <authorList>
            <person name="Zaburannyi N."/>
            <person name="Bunk B."/>
            <person name="Overmann J."/>
            <person name="Mueller R."/>
        </authorList>
    </citation>
    <scope>NUCLEOTIDE SEQUENCE [LARGE SCALE GENOMIC DNA]</scope>
    <source>
        <strain evidence="3 4">So ce836</strain>
    </source>
</reference>
<evidence type="ECO:0000259" key="1">
    <source>
        <dbReference type="Pfam" id="PF09423"/>
    </source>
</evidence>
<name>A0A4P2QGV5_SORCE</name>
<dbReference type="Proteomes" id="UP000295497">
    <property type="component" value="Chromosome"/>
</dbReference>
<dbReference type="AlphaFoldDB" id="A0A4P2QGV5"/>
<proteinExistence type="predicted"/>
<dbReference type="CDD" id="cd07389">
    <property type="entry name" value="MPP_PhoD"/>
    <property type="match status" value="1"/>
</dbReference>
<dbReference type="PROSITE" id="PS51318">
    <property type="entry name" value="TAT"/>
    <property type="match status" value="1"/>
</dbReference>
<dbReference type="PANTHER" id="PTHR43606:SF2">
    <property type="entry name" value="ALKALINE PHOSPHATASE FAMILY PROTEIN (AFU_ORTHOLOGUE AFUA_5G03860)"/>
    <property type="match status" value="1"/>
</dbReference>
<feature type="domain" description="Phospholipase D N-terminal" evidence="2">
    <location>
        <begin position="50"/>
        <end position="144"/>
    </location>
</feature>
<evidence type="ECO:0000313" key="4">
    <source>
        <dbReference type="Proteomes" id="UP000295497"/>
    </source>
</evidence>
<dbReference type="SUPFAM" id="SSF56300">
    <property type="entry name" value="Metallo-dependent phosphatases"/>
    <property type="match status" value="1"/>
</dbReference>